<feature type="signal peptide" evidence="1">
    <location>
        <begin position="1"/>
        <end position="18"/>
    </location>
</feature>
<evidence type="ECO:0000256" key="1">
    <source>
        <dbReference type="SAM" id="SignalP"/>
    </source>
</evidence>
<sequence>MRLSPVFAILGLLGIVYAMPLVDFDSQVTRRGIFGNLFNKKPSIELMVRFEYGTGSPPEGINDGTNAARKIVKKTFTYQWGVFLASETYVKRNGIKFTLEGGDQYYEGFGEIGGKGKIQQKPREDVIGIWSYEIFLAHCPSIDTRSVFTPHSKHKFDAKTVRSFFLSFRLNFSSRDGIIQNSPTSDKTHCAHQSLAIQQQPNRKGQICNVISFGFNG</sequence>
<dbReference type="AlphaFoldDB" id="A0A9P5U806"/>
<feature type="chain" id="PRO_5040507508" evidence="1">
    <location>
        <begin position="19"/>
        <end position="217"/>
    </location>
</feature>
<name>A0A9P5U806_9AGAR</name>
<proteinExistence type="predicted"/>
<protein>
    <submittedName>
        <fullName evidence="2">Uncharacterized protein</fullName>
    </submittedName>
</protein>
<accession>A0A9P5U806</accession>
<dbReference type="EMBL" id="JADNRY010000051">
    <property type="protein sequence ID" value="KAF9069407.1"/>
    <property type="molecule type" value="Genomic_DNA"/>
</dbReference>
<gene>
    <name evidence="2" type="ORF">BDP27DRAFT_1402631</name>
</gene>
<organism evidence="2 3">
    <name type="scientific">Rhodocollybia butyracea</name>
    <dbReference type="NCBI Taxonomy" id="206335"/>
    <lineage>
        <taxon>Eukaryota</taxon>
        <taxon>Fungi</taxon>
        <taxon>Dikarya</taxon>
        <taxon>Basidiomycota</taxon>
        <taxon>Agaricomycotina</taxon>
        <taxon>Agaricomycetes</taxon>
        <taxon>Agaricomycetidae</taxon>
        <taxon>Agaricales</taxon>
        <taxon>Marasmiineae</taxon>
        <taxon>Omphalotaceae</taxon>
        <taxon>Rhodocollybia</taxon>
    </lineage>
</organism>
<evidence type="ECO:0000313" key="3">
    <source>
        <dbReference type="Proteomes" id="UP000772434"/>
    </source>
</evidence>
<keyword evidence="1" id="KW-0732">Signal</keyword>
<dbReference type="Proteomes" id="UP000772434">
    <property type="component" value="Unassembled WGS sequence"/>
</dbReference>
<reference evidence="2" key="1">
    <citation type="submission" date="2020-11" db="EMBL/GenBank/DDBJ databases">
        <authorList>
            <consortium name="DOE Joint Genome Institute"/>
            <person name="Ahrendt S."/>
            <person name="Riley R."/>
            <person name="Andreopoulos W."/>
            <person name="Labutti K."/>
            <person name="Pangilinan J."/>
            <person name="Ruiz-Duenas F.J."/>
            <person name="Barrasa J.M."/>
            <person name="Sanchez-Garcia M."/>
            <person name="Camarero S."/>
            <person name="Miyauchi S."/>
            <person name="Serrano A."/>
            <person name="Linde D."/>
            <person name="Babiker R."/>
            <person name="Drula E."/>
            <person name="Ayuso-Fernandez I."/>
            <person name="Pacheco R."/>
            <person name="Padilla G."/>
            <person name="Ferreira P."/>
            <person name="Barriuso J."/>
            <person name="Kellner H."/>
            <person name="Castanera R."/>
            <person name="Alfaro M."/>
            <person name="Ramirez L."/>
            <person name="Pisabarro A.G."/>
            <person name="Kuo A."/>
            <person name="Tritt A."/>
            <person name="Lipzen A."/>
            <person name="He G."/>
            <person name="Yan M."/>
            <person name="Ng V."/>
            <person name="Cullen D."/>
            <person name="Martin F."/>
            <person name="Rosso M.-N."/>
            <person name="Henrissat B."/>
            <person name="Hibbett D."/>
            <person name="Martinez A.T."/>
            <person name="Grigoriev I.V."/>
        </authorList>
    </citation>
    <scope>NUCLEOTIDE SEQUENCE</scope>
    <source>
        <strain evidence="2">AH 40177</strain>
    </source>
</reference>
<evidence type="ECO:0000313" key="2">
    <source>
        <dbReference type="EMBL" id="KAF9069407.1"/>
    </source>
</evidence>
<keyword evidence="3" id="KW-1185">Reference proteome</keyword>
<comment type="caution">
    <text evidence="2">The sequence shown here is derived from an EMBL/GenBank/DDBJ whole genome shotgun (WGS) entry which is preliminary data.</text>
</comment>